<dbReference type="KEGG" id="gsh:117366181"/>
<evidence type="ECO:0000256" key="7">
    <source>
        <dbReference type="ARBA" id="ARBA00022884"/>
    </source>
</evidence>
<reference evidence="14" key="1">
    <citation type="submission" date="2025-08" db="UniProtKB">
        <authorList>
            <consortium name="RefSeq"/>
        </authorList>
    </citation>
    <scope>IDENTIFICATION</scope>
</reference>
<dbReference type="PANTHER" id="PTHR37457">
    <property type="entry name" value="TRNA SELENOCYSTEINE 1-ASSOCIATED PROTEIN 1-RELATED"/>
    <property type="match status" value="1"/>
</dbReference>
<feature type="domain" description="RRM" evidence="12">
    <location>
        <begin position="2"/>
        <end position="85"/>
    </location>
</feature>
<dbReference type="Proteomes" id="UP000515159">
    <property type="component" value="Chromosome 8"/>
</dbReference>
<protein>
    <recommendedName>
        <fullName evidence="4">tRNA selenocysteine 1-associated protein 1</fullName>
    </recommendedName>
    <alternativeName>
        <fullName evidence="10">tRNA selenocysteine-associated protein 1</fullName>
    </alternativeName>
</protein>
<evidence type="ECO:0000259" key="12">
    <source>
        <dbReference type="PROSITE" id="PS50102"/>
    </source>
</evidence>
<organism evidence="13 14">
    <name type="scientific">Geotrypetes seraphini</name>
    <name type="common">Gaboon caecilian</name>
    <name type="synonym">Caecilia seraphini</name>
    <dbReference type="NCBI Taxonomy" id="260995"/>
    <lineage>
        <taxon>Eukaryota</taxon>
        <taxon>Metazoa</taxon>
        <taxon>Chordata</taxon>
        <taxon>Craniata</taxon>
        <taxon>Vertebrata</taxon>
        <taxon>Euteleostomi</taxon>
        <taxon>Amphibia</taxon>
        <taxon>Gymnophiona</taxon>
        <taxon>Geotrypetes</taxon>
    </lineage>
</organism>
<keyword evidence="7 11" id="KW-0694">RNA-binding</keyword>
<dbReference type="Gene3D" id="3.30.70.330">
    <property type="match status" value="2"/>
</dbReference>
<dbReference type="InterPro" id="IPR040434">
    <property type="entry name" value="TSAP1"/>
</dbReference>
<evidence type="ECO:0000256" key="8">
    <source>
        <dbReference type="ARBA" id="ARBA00022917"/>
    </source>
</evidence>
<dbReference type="InParanoid" id="A0A6P8SAA5"/>
<keyword evidence="8" id="KW-0648">Protein biosynthesis</keyword>
<evidence type="ECO:0000256" key="5">
    <source>
        <dbReference type="ARBA" id="ARBA00022490"/>
    </source>
</evidence>
<dbReference type="PANTHER" id="PTHR37457:SF2">
    <property type="entry name" value="TRNA SELENOCYSTEINE 1-ASSOCIATED PROTEIN 1"/>
    <property type="match status" value="1"/>
</dbReference>
<accession>A0A6P8SAA5</accession>
<evidence type="ECO:0000256" key="1">
    <source>
        <dbReference type="ARBA" id="ARBA00004123"/>
    </source>
</evidence>
<gene>
    <name evidence="14" type="primary">LOC117366181</name>
</gene>
<dbReference type="GO" id="GO:0001514">
    <property type="term" value="P:selenocysteine incorporation"/>
    <property type="evidence" value="ECO:0007669"/>
    <property type="project" value="TreeGrafter"/>
</dbReference>
<evidence type="ECO:0000256" key="11">
    <source>
        <dbReference type="PROSITE-ProRule" id="PRU00176"/>
    </source>
</evidence>
<dbReference type="GO" id="GO:0005737">
    <property type="term" value="C:cytoplasm"/>
    <property type="evidence" value="ECO:0007669"/>
    <property type="project" value="UniProtKB-SubCell"/>
</dbReference>
<feature type="domain" description="RRM" evidence="12">
    <location>
        <begin position="95"/>
        <end position="174"/>
    </location>
</feature>
<dbReference type="PROSITE" id="PS50102">
    <property type="entry name" value="RRM"/>
    <property type="match status" value="2"/>
</dbReference>
<keyword evidence="5" id="KW-0963">Cytoplasm</keyword>
<comment type="subcellular location">
    <subcellularLocation>
        <location evidence="2">Cytoplasm</location>
    </subcellularLocation>
    <subcellularLocation>
        <location evidence="1">Nucleus</location>
    </subcellularLocation>
</comment>
<evidence type="ECO:0000256" key="2">
    <source>
        <dbReference type="ARBA" id="ARBA00004496"/>
    </source>
</evidence>
<dbReference type="GO" id="GO:0005634">
    <property type="term" value="C:nucleus"/>
    <property type="evidence" value="ECO:0007669"/>
    <property type="project" value="UniProtKB-SubCell"/>
</dbReference>
<name>A0A6P8SAA5_GEOSA</name>
<evidence type="ECO:0000256" key="10">
    <source>
        <dbReference type="ARBA" id="ARBA00033477"/>
    </source>
</evidence>
<dbReference type="FunFam" id="3.30.70.330:FF:000159">
    <property type="entry name" value="tRNA selenocysteine 1-associated protein 1"/>
    <property type="match status" value="1"/>
</dbReference>
<evidence type="ECO:0000256" key="3">
    <source>
        <dbReference type="ARBA" id="ARBA00008920"/>
    </source>
</evidence>
<dbReference type="OrthoDB" id="446113at2759"/>
<evidence type="ECO:0000313" key="13">
    <source>
        <dbReference type="Proteomes" id="UP000515159"/>
    </source>
</evidence>
<evidence type="ECO:0000256" key="4">
    <source>
        <dbReference type="ARBA" id="ARBA00016598"/>
    </source>
</evidence>
<dbReference type="GO" id="GO:0000049">
    <property type="term" value="F:tRNA binding"/>
    <property type="evidence" value="ECO:0007669"/>
    <property type="project" value="TreeGrafter"/>
</dbReference>
<proteinExistence type="inferred from homology"/>
<evidence type="ECO:0000313" key="14">
    <source>
        <dbReference type="RefSeq" id="XP_033813256.1"/>
    </source>
</evidence>
<keyword evidence="13" id="KW-1185">Reference proteome</keyword>
<keyword evidence="9" id="KW-0539">Nucleus</keyword>
<dbReference type="RefSeq" id="XP_033813256.1">
    <property type="nucleotide sequence ID" value="XM_033957365.1"/>
</dbReference>
<dbReference type="InterPro" id="IPR041085">
    <property type="entry name" value="TSAP1_C"/>
</dbReference>
<keyword evidence="6" id="KW-0677">Repeat</keyword>
<dbReference type="InterPro" id="IPR012677">
    <property type="entry name" value="Nucleotide-bd_a/b_plait_sf"/>
</dbReference>
<dbReference type="GeneID" id="117366181"/>
<evidence type="ECO:0000256" key="9">
    <source>
        <dbReference type="ARBA" id="ARBA00023242"/>
    </source>
</evidence>
<dbReference type="InterPro" id="IPR000504">
    <property type="entry name" value="RRM_dom"/>
</dbReference>
<dbReference type="InterPro" id="IPR035979">
    <property type="entry name" value="RBD_domain_sf"/>
</dbReference>
<dbReference type="Pfam" id="PF00076">
    <property type="entry name" value="RRM_1"/>
    <property type="match status" value="2"/>
</dbReference>
<evidence type="ECO:0000256" key="6">
    <source>
        <dbReference type="ARBA" id="ARBA00022737"/>
    </source>
</evidence>
<dbReference type="AlphaFoldDB" id="A0A6P8SAA5"/>
<dbReference type="Pfam" id="PF17654">
    <property type="entry name" value="Trnau1ap"/>
    <property type="match status" value="1"/>
</dbReference>
<dbReference type="SUPFAM" id="SSF54928">
    <property type="entry name" value="RNA-binding domain, RBD"/>
    <property type="match status" value="2"/>
</dbReference>
<comment type="similarity">
    <text evidence="3">Belongs to the RRM TRSPAP family.</text>
</comment>
<sequence>MATLWMGDLEPYMNENFITRAFAIMGHLVQSVQIIRRKVTGALTGYCFVEFPDQQSAERCLQKVNSKFIPGAVPPKQFRLNYSIREKLPEKSSDYCVFVRNLSPEVDDNTLQNFFARSYASFKAGTVVLNEFGISRGFAFVKFSDEADQKRVLSECQGVIGLGTKPINLTIAIPKTSRQRSPNEEYNYQFNYYYQQFQSYFTQWGSYNQNTGTYNYNYPQYGYNQSTMQTDEAADNALQVTGKTQTEWKTENVFPPLRSEKKEEPEPLPKLDIEEANKQFMARSEELYNALMDCHWQPLDSVSSEIPAGL</sequence>
<dbReference type="SMART" id="SM00360">
    <property type="entry name" value="RRM"/>
    <property type="match status" value="2"/>
</dbReference>